<dbReference type="RefSeq" id="WP_071654610.1">
    <property type="nucleotide sequence ID" value="NZ_MLCF01000002.1"/>
</dbReference>
<reference evidence="1 2" key="1">
    <citation type="submission" date="2016-10" db="EMBL/GenBank/DDBJ databases">
        <title>Genome sequence of Streptomyces gilvigriseus MUSC 26.</title>
        <authorList>
            <person name="Lee L.-H."/>
            <person name="Ser H.-L."/>
        </authorList>
    </citation>
    <scope>NUCLEOTIDE SEQUENCE [LARGE SCALE GENOMIC DNA]</scope>
    <source>
        <strain evidence="1 2">MUSC 26</strain>
    </source>
</reference>
<gene>
    <name evidence="1" type="ORF">BIV57_00775</name>
</gene>
<evidence type="ECO:0000313" key="2">
    <source>
        <dbReference type="Proteomes" id="UP000243342"/>
    </source>
</evidence>
<keyword evidence="2" id="KW-1185">Reference proteome</keyword>
<proteinExistence type="predicted"/>
<dbReference type="Proteomes" id="UP000243342">
    <property type="component" value="Unassembled WGS sequence"/>
</dbReference>
<accession>A0A1J7CCX6</accession>
<name>A0A1J7CCX6_9ACTN</name>
<dbReference type="EMBL" id="MLCF01000002">
    <property type="protein sequence ID" value="OIV39408.1"/>
    <property type="molecule type" value="Genomic_DNA"/>
</dbReference>
<evidence type="ECO:0000313" key="1">
    <source>
        <dbReference type="EMBL" id="OIV39408.1"/>
    </source>
</evidence>
<organism evidence="1 2">
    <name type="scientific">Mangrovactinospora gilvigrisea</name>
    <dbReference type="NCBI Taxonomy" id="1428644"/>
    <lineage>
        <taxon>Bacteria</taxon>
        <taxon>Bacillati</taxon>
        <taxon>Actinomycetota</taxon>
        <taxon>Actinomycetes</taxon>
        <taxon>Kitasatosporales</taxon>
        <taxon>Streptomycetaceae</taxon>
        <taxon>Mangrovactinospora</taxon>
    </lineage>
</organism>
<sequence>MPEIVIWFDPMPAADWANWIFLAQAHIMRHFDLGDDWAGGMASGGRLVGTKYLTLATRWPDATSRTATAGRARARRLAAVFRR</sequence>
<comment type="caution">
    <text evidence="1">The sequence shown here is derived from an EMBL/GenBank/DDBJ whole genome shotgun (WGS) entry which is preliminary data.</text>
</comment>
<protein>
    <submittedName>
        <fullName evidence="1">Uncharacterized protein</fullName>
    </submittedName>
</protein>
<dbReference type="AlphaFoldDB" id="A0A1J7CCX6"/>